<evidence type="ECO:0000259" key="14">
    <source>
        <dbReference type="Pfam" id="PF13807"/>
    </source>
</evidence>
<evidence type="ECO:0000259" key="13">
    <source>
        <dbReference type="Pfam" id="PF02706"/>
    </source>
</evidence>
<evidence type="ECO:0000256" key="10">
    <source>
        <dbReference type="ARBA" id="ARBA00023169"/>
    </source>
</evidence>
<evidence type="ECO:0000256" key="3">
    <source>
        <dbReference type="ARBA" id="ARBA00006683"/>
    </source>
</evidence>
<sequence length="245" mass="27243">MDQAVNFDFLLRLLRKYWRAIVGFTLAGVIIAAGVVFLIVTPKYESDVQILVNRKNTNAATEYAGQQADVQMITTYKDLITNQVVLSPARKQLKKNYHIKRSLATLKREVNVVTTANSQVFSISVRDTDALASAIIANQVARSFKRQVKKIIRVNNVTLVAPAEMPKHPVAPKKALDVMIGLLAGVLLGLLYALLRTLTDRRVHELTFLTDDLGLTNLGMVSHQRHTTTNQAVAEDGLRRSAKRV</sequence>
<dbReference type="InterPro" id="IPR003856">
    <property type="entry name" value="LPS_length_determ_N"/>
</dbReference>
<dbReference type="Pfam" id="PF02706">
    <property type="entry name" value="Wzz"/>
    <property type="match status" value="1"/>
</dbReference>
<evidence type="ECO:0000256" key="4">
    <source>
        <dbReference type="ARBA" id="ARBA00020739"/>
    </source>
</evidence>
<comment type="subcellular location">
    <subcellularLocation>
        <location evidence="1">Cell membrane</location>
        <topology evidence="1">Multi-pass membrane protein</topology>
    </subcellularLocation>
</comment>
<evidence type="ECO:0000256" key="7">
    <source>
        <dbReference type="ARBA" id="ARBA00022903"/>
    </source>
</evidence>
<dbReference type="InterPro" id="IPR050445">
    <property type="entry name" value="Bact_polysacc_biosynth/exp"/>
</dbReference>
<keyword evidence="9 12" id="KW-0472">Membrane</keyword>
<evidence type="ECO:0000256" key="9">
    <source>
        <dbReference type="ARBA" id="ARBA00023136"/>
    </source>
</evidence>
<gene>
    <name evidence="15" type="ORF">IV64_GL001079</name>
</gene>
<feature type="transmembrane region" description="Helical" evidence="12">
    <location>
        <begin position="20"/>
        <end position="40"/>
    </location>
</feature>
<feature type="domain" description="Tyrosine-protein kinase G-rich" evidence="14">
    <location>
        <begin position="145"/>
        <end position="197"/>
    </location>
</feature>
<feature type="transmembrane region" description="Helical" evidence="12">
    <location>
        <begin position="175"/>
        <end position="195"/>
    </location>
</feature>
<dbReference type="RefSeq" id="WP_057707462.1">
    <property type="nucleotide sequence ID" value="NZ_JQCL01000095.1"/>
</dbReference>
<dbReference type="PANTHER" id="PTHR32309:SF13">
    <property type="entry name" value="FERRIC ENTEROBACTIN TRANSPORT PROTEIN FEPE"/>
    <property type="match status" value="1"/>
</dbReference>
<evidence type="ECO:0000256" key="6">
    <source>
        <dbReference type="ARBA" id="ARBA00022692"/>
    </source>
</evidence>
<dbReference type="InterPro" id="IPR032807">
    <property type="entry name" value="GNVR"/>
</dbReference>
<evidence type="ECO:0000256" key="1">
    <source>
        <dbReference type="ARBA" id="ARBA00004651"/>
    </source>
</evidence>
<evidence type="ECO:0000256" key="2">
    <source>
        <dbReference type="ARBA" id="ARBA00005132"/>
    </source>
</evidence>
<evidence type="ECO:0000256" key="8">
    <source>
        <dbReference type="ARBA" id="ARBA00022989"/>
    </source>
</evidence>
<evidence type="ECO:0000313" key="16">
    <source>
        <dbReference type="Proteomes" id="UP000051783"/>
    </source>
</evidence>
<dbReference type="PANTHER" id="PTHR32309">
    <property type="entry name" value="TYROSINE-PROTEIN KINASE"/>
    <property type="match status" value="1"/>
</dbReference>
<name>A0A0R2M1G7_9LACO</name>
<evidence type="ECO:0000256" key="12">
    <source>
        <dbReference type="SAM" id="Phobius"/>
    </source>
</evidence>
<comment type="caution">
    <text evidence="15">The sequence shown here is derived from an EMBL/GenBank/DDBJ whole genome shotgun (WGS) entry which is preliminary data.</text>
</comment>
<keyword evidence="5" id="KW-1003">Cell membrane</keyword>
<evidence type="ECO:0000256" key="11">
    <source>
        <dbReference type="ARBA" id="ARBA00045736"/>
    </source>
</evidence>
<dbReference type="GO" id="GO:0004713">
    <property type="term" value="F:protein tyrosine kinase activity"/>
    <property type="evidence" value="ECO:0007669"/>
    <property type="project" value="TreeGrafter"/>
</dbReference>
<keyword evidence="16" id="KW-1185">Reference proteome</keyword>
<dbReference type="PATRIC" id="fig|942150.3.peg.1114"/>
<dbReference type="STRING" id="942150.IV64_GL001079"/>
<comment type="similarity">
    <text evidence="3">Belongs to the CpsC/CapA family.</text>
</comment>
<protein>
    <recommendedName>
        <fullName evidence="4">Capsular polysaccharide biosynthesis protein CpsC</fullName>
    </recommendedName>
</protein>
<dbReference type="OrthoDB" id="2360475at2"/>
<reference evidence="15 16" key="1">
    <citation type="journal article" date="2015" name="Genome Announc.">
        <title>Expanding the biotechnology potential of lactobacilli through comparative genomics of 213 strains and associated genera.</title>
        <authorList>
            <person name="Sun Z."/>
            <person name="Harris H.M."/>
            <person name="McCann A."/>
            <person name="Guo C."/>
            <person name="Argimon S."/>
            <person name="Zhang W."/>
            <person name="Yang X."/>
            <person name="Jeffery I.B."/>
            <person name="Cooney J.C."/>
            <person name="Kagawa T.F."/>
            <person name="Liu W."/>
            <person name="Song Y."/>
            <person name="Salvetti E."/>
            <person name="Wrobel A."/>
            <person name="Rasinkangas P."/>
            <person name="Parkhill J."/>
            <person name="Rea M.C."/>
            <person name="O'Sullivan O."/>
            <person name="Ritari J."/>
            <person name="Douillard F.P."/>
            <person name="Paul Ross R."/>
            <person name="Yang R."/>
            <person name="Briner A.E."/>
            <person name="Felis G.E."/>
            <person name="de Vos W.M."/>
            <person name="Barrangou R."/>
            <person name="Klaenhammer T.R."/>
            <person name="Caufield P.W."/>
            <person name="Cui Y."/>
            <person name="Zhang H."/>
            <person name="O'Toole P.W."/>
        </authorList>
    </citation>
    <scope>NUCLEOTIDE SEQUENCE [LARGE SCALE GENOMIC DNA]</scope>
    <source>
        <strain evidence="15 16">LMG 26013</strain>
    </source>
</reference>
<feature type="domain" description="Polysaccharide chain length determinant N-terminal" evidence="13">
    <location>
        <begin position="6"/>
        <end position="92"/>
    </location>
</feature>
<organism evidence="15 16">
    <name type="scientific">Lactiplantibacillus xiangfangensis</name>
    <dbReference type="NCBI Taxonomy" id="942150"/>
    <lineage>
        <taxon>Bacteria</taxon>
        <taxon>Bacillati</taxon>
        <taxon>Bacillota</taxon>
        <taxon>Bacilli</taxon>
        <taxon>Lactobacillales</taxon>
        <taxon>Lactobacillaceae</taxon>
        <taxon>Lactiplantibacillus</taxon>
    </lineage>
</organism>
<keyword evidence="8 12" id="KW-1133">Transmembrane helix</keyword>
<accession>A0A0R2M1G7</accession>
<dbReference type="GO" id="GO:0000271">
    <property type="term" value="P:polysaccharide biosynthetic process"/>
    <property type="evidence" value="ECO:0007669"/>
    <property type="project" value="UniProtKB-KW"/>
</dbReference>
<dbReference type="Proteomes" id="UP000051783">
    <property type="component" value="Unassembled WGS sequence"/>
</dbReference>
<keyword evidence="7" id="KW-0972">Capsule biogenesis/degradation</keyword>
<dbReference type="AlphaFoldDB" id="A0A0R2M1G7"/>
<evidence type="ECO:0000313" key="15">
    <source>
        <dbReference type="EMBL" id="KRO07919.1"/>
    </source>
</evidence>
<dbReference type="EMBL" id="JQCL01000095">
    <property type="protein sequence ID" value="KRO07919.1"/>
    <property type="molecule type" value="Genomic_DNA"/>
</dbReference>
<evidence type="ECO:0000256" key="5">
    <source>
        <dbReference type="ARBA" id="ARBA00022475"/>
    </source>
</evidence>
<proteinExistence type="inferred from homology"/>
<comment type="function">
    <text evidence="11">Required for CpsD phosphorylation. Involved in the regulation of capsular polysaccharide biosynthesis. May be part of a complex that directs the coordinated polymerization and export to the cell surface of the capsular polysaccharide.</text>
</comment>
<keyword evidence="6 12" id="KW-0812">Transmembrane</keyword>
<dbReference type="GO" id="GO:0005886">
    <property type="term" value="C:plasma membrane"/>
    <property type="evidence" value="ECO:0007669"/>
    <property type="project" value="UniProtKB-SubCell"/>
</dbReference>
<comment type="pathway">
    <text evidence="2">Capsule biogenesis; capsule polysaccharide biosynthesis.</text>
</comment>
<keyword evidence="10" id="KW-0270">Exopolysaccharide synthesis</keyword>
<dbReference type="Pfam" id="PF13807">
    <property type="entry name" value="GNVR"/>
    <property type="match status" value="1"/>
</dbReference>